<dbReference type="GO" id="GO:0008781">
    <property type="term" value="F:N-acylneuraminate cytidylyltransferase activity"/>
    <property type="evidence" value="ECO:0007669"/>
    <property type="project" value="TreeGrafter"/>
</dbReference>
<accession>A0A9D9NF72</accession>
<dbReference type="SFLD" id="SFLDG01138">
    <property type="entry name" value="C1.6.2:_Deoxy-d-mannose-octulo"/>
    <property type="match status" value="1"/>
</dbReference>
<dbReference type="InterPro" id="IPR023214">
    <property type="entry name" value="HAD_sf"/>
</dbReference>
<dbReference type="FunFam" id="3.40.50.1000:FF:000029">
    <property type="entry name" value="3-deoxy-D-manno-octulosonate 8-phosphate phosphatase KdsC"/>
    <property type="match status" value="1"/>
</dbReference>
<comment type="caution">
    <text evidence="8">The sequence shown here is derived from an EMBL/GenBank/DDBJ whole genome shotgun (WGS) entry which is preliminary data.</text>
</comment>
<feature type="binding site" evidence="7">
    <location>
        <position position="21"/>
    </location>
    <ligand>
        <name>substrate</name>
    </ligand>
</feature>
<sequence length="180" mass="20137">MDKGNLEEKISRIRAFAFDVDGVMTDGGILANLEGELFRTFDSKDGFAIRMASMHGYRLAIITGGRSESIRRRFITCGIKPEDVYLGSRDKMEDFRDFCSRYSLEPDQVMYFGDDLPDIPVMQACGIGACPSDAVPEVKEAADYISSYPGGKGCCRSSVEMVMKSQGTWNLDVQQYKEKF</sequence>
<dbReference type="CDD" id="cd01630">
    <property type="entry name" value="HAD_KDO-like"/>
    <property type="match status" value="1"/>
</dbReference>
<dbReference type="Proteomes" id="UP000823603">
    <property type="component" value="Unassembled WGS sequence"/>
</dbReference>
<dbReference type="Pfam" id="PF08282">
    <property type="entry name" value="Hydrolase_3"/>
    <property type="match status" value="1"/>
</dbReference>
<name>A0A9D9NF72_9BACT</name>
<evidence type="ECO:0000256" key="2">
    <source>
        <dbReference type="ARBA" id="ARBA00005893"/>
    </source>
</evidence>
<dbReference type="GO" id="GO:0016788">
    <property type="term" value="F:hydrolase activity, acting on ester bonds"/>
    <property type="evidence" value="ECO:0007669"/>
    <property type="project" value="InterPro"/>
</dbReference>
<keyword evidence="6 7" id="KW-0460">Magnesium</keyword>
<dbReference type="PIRSF" id="PIRSF006118">
    <property type="entry name" value="KDO8-P_Ptase"/>
    <property type="match status" value="1"/>
</dbReference>
<dbReference type="SUPFAM" id="SSF56784">
    <property type="entry name" value="HAD-like"/>
    <property type="match status" value="1"/>
</dbReference>
<organism evidence="8 9">
    <name type="scientific">Candidatus Cryptobacteroides faecavium</name>
    <dbReference type="NCBI Taxonomy" id="2840762"/>
    <lineage>
        <taxon>Bacteria</taxon>
        <taxon>Pseudomonadati</taxon>
        <taxon>Bacteroidota</taxon>
        <taxon>Bacteroidia</taxon>
        <taxon>Bacteroidales</taxon>
        <taxon>Candidatus Cryptobacteroides</taxon>
    </lineage>
</organism>
<dbReference type="NCBIfam" id="TIGR01670">
    <property type="entry name" value="KdsC-phosphatas"/>
    <property type="match status" value="1"/>
</dbReference>
<keyword evidence="4 7" id="KW-0479">Metal-binding</keyword>
<evidence type="ECO:0000256" key="1">
    <source>
        <dbReference type="ARBA" id="ARBA00001946"/>
    </source>
</evidence>
<dbReference type="InterPro" id="IPR036412">
    <property type="entry name" value="HAD-like_sf"/>
</dbReference>
<feature type="binding site" evidence="7">
    <location>
        <position position="114"/>
    </location>
    <ligand>
        <name>Mg(2+)</name>
        <dbReference type="ChEBI" id="CHEBI:18420"/>
    </ligand>
</feature>
<comment type="similarity">
    <text evidence="2">Belongs to the KdsC family.</text>
</comment>
<gene>
    <name evidence="8" type="ORF">IAB82_06535</name>
</gene>
<feature type="binding site" evidence="7">
    <location>
        <position position="19"/>
    </location>
    <ligand>
        <name>Mg(2+)</name>
        <dbReference type="ChEBI" id="CHEBI:18420"/>
    </ligand>
</feature>
<comment type="cofactor">
    <cofactor evidence="1 7">
        <name>Mg(2+)</name>
        <dbReference type="ChEBI" id="CHEBI:18420"/>
    </cofactor>
</comment>
<dbReference type="InterPro" id="IPR050793">
    <property type="entry name" value="CMP-NeuNAc_synthase"/>
</dbReference>
<evidence type="ECO:0000313" key="9">
    <source>
        <dbReference type="Proteomes" id="UP000823603"/>
    </source>
</evidence>
<reference evidence="8" key="1">
    <citation type="submission" date="2020-10" db="EMBL/GenBank/DDBJ databases">
        <authorList>
            <person name="Gilroy R."/>
        </authorList>
    </citation>
    <scope>NUCLEOTIDE SEQUENCE</scope>
    <source>
        <strain evidence="8">B2-22910</strain>
    </source>
</reference>
<reference evidence="8" key="2">
    <citation type="journal article" date="2021" name="PeerJ">
        <title>Extensive microbial diversity within the chicken gut microbiome revealed by metagenomics and culture.</title>
        <authorList>
            <person name="Gilroy R."/>
            <person name="Ravi A."/>
            <person name="Getino M."/>
            <person name="Pursley I."/>
            <person name="Horton D.L."/>
            <person name="Alikhan N.F."/>
            <person name="Baker D."/>
            <person name="Gharbi K."/>
            <person name="Hall N."/>
            <person name="Watson M."/>
            <person name="Adriaenssens E.M."/>
            <person name="Foster-Nyarko E."/>
            <person name="Jarju S."/>
            <person name="Secka A."/>
            <person name="Antonio M."/>
            <person name="Oren A."/>
            <person name="Chaudhuri R.R."/>
            <person name="La Ragione R."/>
            <person name="Hildebrand F."/>
            <person name="Pallen M.J."/>
        </authorList>
    </citation>
    <scope>NUCLEOTIDE SEQUENCE</scope>
    <source>
        <strain evidence="8">B2-22910</strain>
    </source>
</reference>
<evidence type="ECO:0000256" key="4">
    <source>
        <dbReference type="ARBA" id="ARBA00022723"/>
    </source>
</evidence>
<dbReference type="SFLD" id="SFLDS00003">
    <property type="entry name" value="Haloacid_Dehalogenase"/>
    <property type="match status" value="1"/>
</dbReference>
<evidence type="ECO:0000256" key="3">
    <source>
        <dbReference type="ARBA" id="ARBA00011881"/>
    </source>
</evidence>
<evidence type="ECO:0000256" key="6">
    <source>
        <dbReference type="ARBA" id="ARBA00022842"/>
    </source>
</evidence>
<evidence type="ECO:0000313" key="8">
    <source>
        <dbReference type="EMBL" id="MBO8471436.1"/>
    </source>
</evidence>
<keyword evidence="5 8" id="KW-0378">Hydrolase</keyword>
<dbReference type="SFLD" id="SFLDG01136">
    <property type="entry name" value="C1.6:_Phosphoserine_Phosphatas"/>
    <property type="match status" value="1"/>
</dbReference>
<dbReference type="PANTHER" id="PTHR21485:SF3">
    <property type="entry name" value="N-ACYLNEURAMINATE CYTIDYLYLTRANSFERASE"/>
    <property type="match status" value="1"/>
</dbReference>
<dbReference type="Gene3D" id="3.40.50.1000">
    <property type="entry name" value="HAD superfamily/HAD-like"/>
    <property type="match status" value="1"/>
</dbReference>
<evidence type="ECO:0000256" key="7">
    <source>
        <dbReference type="PIRSR" id="PIRSR006118-2"/>
    </source>
</evidence>
<proteinExistence type="inferred from homology"/>
<evidence type="ECO:0000256" key="5">
    <source>
        <dbReference type="ARBA" id="ARBA00022801"/>
    </source>
</evidence>
<dbReference type="AlphaFoldDB" id="A0A9D9NF72"/>
<dbReference type="GO" id="GO:0046872">
    <property type="term" value="F:metal ion binding"/>
    <property type="evidence" value="ECO:0007669"/>
    <property type="project" value="UniProtKB-KW"/>
</dbReference>
<comment type="subunit">
    <text evidence="3">Homotetramer.</text>
</comment>
<dbReference type="PANTHER" id="PTHR21485">
    <property type="entry name" value="HAD SUPERFAMILY MEMBERS CMAS AND KDSC"/>
    <property type="match status" value="1"/>
</dbReference>
<dbReference type="InterPro" id="IPR010023">
    <property type="entry name" value="KdsC_fam"/>
</dbReference>
<dbReference type="EMBL" id="JADIMB010000095">
    <property type="protein sequence ID" value="MBO8471436.1"/>
    <property type="molecule type" value="Genomic_DNA"/>
</dbReference>
<protein>
    <submittedName>
        <fullName evidence="8">HAD-IIIA family hydrolase</fullName>
    </submittedName>
</protein>